<dbReference type="PANTHER" id="PTHR43829:SF9">
    <property type="entry name" value="AQUAPORIN-9"/>
    <property type="match status" value="1"/>
</dbReference>
<feature type="transmembrane region" description="Helical" evidence="8">
    <location>
        <begin position="264"/>
        <end position="285"/>
    </location>
</feature>
<sequence>MRSALSFNRLRYAPRARGTHNVAKSPKRKVNVDHLGTDFLSELVGTALLVLLGTGVVANVALTKSKGFNGGTLMVNFGWGLAVFAGVIVSYASGAHLNPAVTLGLWANGATHFGGATTQVDVNALSILAYIAAQLIGAIIGAVFTWLAYKQHFDEEPEPANKLGVFSTGPSIRSYGWNLVTEIIGTFVLVFVVIGFSRNSGGGGLDALGALPVALLVIGIGASLGGPTGYAINPARDLGPRIAHFILPIKGKGSSDWSYSWVPVVGPIIGGILAGLLAIPLLPILT</sequence>
<dbReference type="EMBL" id="NBXB01000041">
    <property type="protein sequence ID" value="RFA12548.1"/>
    <property type="molecule type" value="Genomic_DNA"/>
</dbReference>
<dbReference type="OrthoDB" id="9807293at2"/>
<evidence type="ECO:0000256" key="4">
    <source>
        <dbReference type="ARBA" id="ARBA00022692"/>
    </source>
</evidence>
<evidence type="ECO:0000256" key="3">
    <source>
        <dbReference type="ARBA" id="ARBA00022448"/>
    </source>
</evidence>
<feature type="transmembrane region" description="Helical" evidence="8">
    <location>
        <begin position="208"/>
        <end position="232"/>
    </location>
</feature>
<dbReference type="InterPro" id="IPR023271">
    <property type="entry name" value="Aquaporin-like"/>
</dbReference>
<keyword evidence="4 7" id="KW-0812">Transmembrane</keyword>
<evidence type="ECO:0000256" key="8">
    <source>
        <dbReference type="SAM" id="Phobius"/>
    </source>
</evidence>
<comment type="similarity">
    <text evidence="2 7">Belongs to the MIP/aquaporin (TC 1.A.8) family.</text>
</comment>
<evidence type="ECO:0000256" key="6">
    <source>
        <dbReference type="ARBA" id="ARBA00023136"/>
    </source>
</evidence>
<comment type="subcellular location">
    <subcellularLocation>
        <location evidence="1">Membrane</location>
        <topology evidence="1">Multi-pass membrane protein</topology>
    </subcellularLocation>
</comment>
<dbReference type="Pfam" id="PF00230">
    <property type="entry name" value="MIP"/>
    <property type="match status" value="1"/>
</dbReference>
<evidence type="ECO:0000256" key="2">
    <source>
        <dbReference type="ARBA" id="ARBA00006175"/>
    </source>
</evidence>
<name>A0A3E0VT11_9MICO</name>
<dbReference type="PANTHER" id="PTHR43829">
    <property type="entry name" value="AQUAPORIN OR AQUAGLYCEROPORIN RELATED"/>
    <property type="match status" value="1"/>
</dbReference>
<dbReference type="InterPro" id="IPR000425">
    <property type="entry name" value="MIP"/>
</dbReference>
<evidence type="ECO:0000256" key="7">
    <source>
        <dbReference type="RuleBase" id="RU000477"/>
    </source>
</evidence>
<dbReference type="PROSITE" id="PS00221">
    <property type="entry name" value="MIP"/>
    <property type="match status" value="1"/>
</dbReference>
<protein>
    <submittedName>
        <fullName evidence="9">Aquaporin family protein</fullName>
    </submittedName>
</protein>
<dbReference type="Proteomes" id="UP000256541">
    <property type="component" value="Unassembled WGS sequence"/>
</dbReference>
<proteinExistence type="inferred from homology"/>
<dbReference type="InterPro" id="IPR050363">
    <property type="entry name" value="MIP/Aquaporin"/>
</dbReference>
<comment type="caution">
    <text evidence="9">The sequence shown here is derived from an EMBL/GenBank/DDBJ whole genome shotgun (WGS) entry which is preliminary data.</text>
</comment>
<evidence type="ECO:0000256" key="5">
    <source>
        <dbReference type="ARBA" id="ARBA00022989"/>
    </source>
</evidence>
<dbReference type="InterPro" id="IPR022357">
    <property type="entry name" value="MIP_CS"/>
</dbReference>
<gene>
    <name evidence="9" type="ORF">B7R22_15650</name>
</gene>
<dbReference type="GO" id="GO:0005886">
    <property type="term" value="C:plasma membrane"/>
    <property type="evidence" value="ECO:0007669"/>
    <property type="project" value="TreeGrafter"/>
</dbReference>
<dbReference type="SUPFAM" id="SSF81338">
    <property type="entry name" value="Aquaporin-like"/>
    <property type="match status" value="1"/>
</dbReference>
<dbReference type="GO" id="GO:0015254">
    <property type="term" value="F:glycerol channel activity"/>
    <property type="evidence" value="ECO:0007669"/>
    <property type="project" value="TreeGrafter"/>
</dbReference>
<keyword evidence="6 8" id="KW-0472">Membrane</keyword>
<accession>A0A3E0VT11</accession>
<organism evidence="9 10">
    <name type="scientific">Subtercola boreus</name>
    <dbReference type="NCBI Taxonomy" id="120213"/>
    <lineage>
        <taxon>Bacteria</taxon>
        <taxon>Bacillati</taxon>
        <taxon>Actinomycetota</taxon>
        <taxon>Actinomycetes</taxon>
        <taxon>Micrococcales</taxon>
        <taxon>Microbacteriaceae</taxon>
        <taxon>Subtercola</taxon>
    </lineage>
</organism>
<evidence type="ECO:0000256" key="1">
    <source>
        <dbReference type="ARBA" id="ARBA00004141"/>
    </source>
</evidence>
<evidence type="ECO:0000313" key="9">
    <source>
        <dbReference type="EMBL" id="RFA12548.1"/>
    </source>
</evidence>
<keyword evidence="5 8" id="KW-1133">Transmembrane helix</keyword>
<feature type="transmembrane region" description="Helical" evidence="8">
    <location>
        <begin position="43"/>
        <end position="61"/>
    </location>
</feature>
<feature type="transmembrane region" description="Helical" evidence="8">
    <location>
        <begin position="127"/>
        <end position="149"/>
    </location>
</feature>
<reference evidence="9 10" key="1">
    <citation type="submission" date="2017-04" db="EMBL/GenBank/DDBJ databases">
        <title>Comparative genome analysis of Subtercola boreus.</title>
        <authorList>
            <person name="Cho Y.-J."/>
            <person name="Cho A."/>
            <person name="Kim O.-S."/>
            <person name="Lee J.-I."/>
        </authorList>
    </citation>
    <scope>NUCLEOTIDE SEQUENCE [LARGE SCALE GENOMIC DNA]</scope>
    <source>
        <strain evidence="9 10">P27479</strain>
    </source>
</reference>
<feature type="transmembrane region" description="Helical" evidence="8">
    <location>
        <begin position="73"/>
        <end position="91"/>
    </location>
</feature>
<keyword evidence="3 7" id="KW-0813">Transport</keyword>
<evidence type="ECO:0000313" key="10">
    <source>
        <dbReference type="Proteomes" id="UP000256541"/>
    </source>
</evidence>
<feature type="transmembrane region" description="Helical" evidence="8">
    <location>
        <begin position="175"/>
        <end position="196"/>
    </location>
</feature>
<dbReference type="Gene3D" id="1.20.1080.10">
    <property type="entry name" value="Glycerol uptake facilitator protein"/>
    <property type="match status" value="1"/>
</dbReference>
<dbReference type="PRINTS" id="PR00783">
    <property type="entry name" value="MINTRINSICP"/>
</dbReference>
<dbReference type="AlphaFoldDB" id="A0A3E0VT11"/>